<keyword evidence="3" id="KW-1185">Reference proteome</keyword>
<feature type="transmembrane region" description="Helical" evidence="1">
    <location>
        <begin position="105"/>
        <end position="126"/>
    </location>
</feature>
<dbReference type="STRING" id="183763.LP52_22275"/>
<name>A0A0C2G0L8_9ACTN</name>
<dbReference type="EMBL" id="JROO01000046">
    <property type="protein sequence ID" value="KIH96858.1"/>
    <property type="molecule type" value="Genomic_DNA"/>
</dbReference>
<comment type="caution">
    <text evidence="2">The sequence shown here is derived from an EMBL/GenBank/DDBJ whole genome shotgun (WGS) entry which is preliminary data.</text>
</comment>
<dbReference type="RefSeq" id="WP_040276335.1">
    <property type="nucleotide sequence ID" value="NZ_JROO01000046.1"/>
</dbReference>
<evidence type="ECO:0000256" key="1">
    <source>
        <dbReference type="SAM" id="Phobius"/>
    </source>
</evidence>
<gene>
    <name evidence="2" type="ORF">LP52_22275</name>
</gene>
<accession>A0A0C2G0L8</accession>
<keyword evidence="1" id="KW-1133">Transmembrane helix</keyword>
<reference evidence="3" key="1">
    <citation type="journal article" date="2015" name="Chem. Biol.">
        <title>Structure, bioactivity, and resistance mechanism of streptomonomicin, an unusual lasso Peptide from an understudied halophilic actinomycete.</title>
        <authorList>
            <person name="Metelev M."/>
            <person name="Tietz J.I."/>
            <person name="Melby J.O."/>
            <person name="Blair P.M."/>
            <person name="Zhu L."/>
            <person name="Livnat I."/>
            <person name="Severinov K."/>
            <person name="Mitchell D.A."/>
        </authorList>
    </citation>
    <scope>NUCLEOTIDE SEQUENCE [LARGE SCALE GENOMIC DNA]</scope>
    <source>
        <strain evidence="3">YIM 90003</strain>
    </source>
</reference>
<sequence>MRVYADRPLRFLLQAAADLLTAGWIAAWVWAGMALHDMLAELSAPGELIESAGDGVAANMADAADQVARVPVAGESLAAPFSSVGDAGASLSEAGQGFQETMATVALALSLMTAVVPVLFALVAWLPTRGLWIRRASATAALRSMPGDRGTSLLALRALTSARPRRLVKAAPDPAGAWRSGDAAAIAALAEVELRRMGLRSRRT</sequence>
<keyword evidence="1" id="KW-0812">Transmembrane</keyword>
<evidence type="ECO:0000313" key="2">
    <source>
        <dbReference type="EMBL" id="KIH96858.1"/>
    </source>
</evidence>
<dbReference type="Proteomes" id="UP000031675">
    <property type="component" value="Unassembled WGS sequence"/>
</dbReference>
<dbReference type="OrthoDB" id="5198533at2"/>
<evidence type="ECO:0000313" key="3">
    <source>
        <dbReference type="Proteomes" id="UP000031675"/>
    </source>
</evidence>
<dbReference type="AlphaFoldDB" id="A0A0C2G0L8"/>
<evidence type="ECO:0008006" key="4">
    <source>
        <dbReference type="Google" id="ProtNLM"/>
    </source>
</evidence>
<feature type="transmembrane region" description="Helical" evidence="1">
    <location>
        <begin position="12"/>
        <end position="31"/>
    </location>
</feature>
<proteinExistence type="predicted"/>
<keyword evidence="1" id="KW-0472">Membrane</keyword>
<protein>
    <recommendedName>
        <fullName evidence="4">Transmembrane protein</fullName>
    </recommendedName>
</protein>
<organism evidence="2 3">
    <name type="scientific">Streptomonospora alba</name>
    <dbReference type="NCBI Taxonomy" id="183763"/>
    <lineage>
        <taxon>Bacteria</taxon>
        <taxon>Bacillati</taxon>
        <taxon>Actinomycetota</taxon>
        <taxon>Actinomycetes</taxon>
        <taxon>Streptosporangiales</taxon>
        <taxon>Nocardiopsidaceae</taxon>
        <taxon>Streptomonospora</taxon>
    </lineage>
</organism>